<comment type="caution">
    <text evidence="3">The sequence shown here is derived from an EMBL/GenBank/DDBJ whole genome shotgun (WGS) entry which is preliminary data.</text>
</comment>
<feature type="non-terminal residue" evidence="3">
    <location>
        <position position="61"/>
    </location>
</feature>
<name>A0A3N9X858_9ACTN</name>
<dbReference type="Proteomes" id="UP000266889">
    <property type="component" value="Unassembled WGS sequence"/>
</dbReference>
<keyword evidence="4" id="KW-1185">Reference proteome</keyword>
<proteinExistence type="predicted"/>
<organism evidence="3 4">
    <name type="scientific">Micromonospora arida</name>
    <dbReference type="NCBI Taxonomy" id="2203715"/>
    <lineage>
        <taxon>Bacteria</taxon>
        <taxon>Bacillati</taxon>
        <taxon>Actinomycetota</taxon>
        <taxon>Actinomycetes</taxon>
        <taxon>Micromonosporales</taxon>
        <taxon>Micromonosporaceae</taxon>
        <taxon>Micromonospora</taxon>
    </lineage>
</organism>
<feature type="compositionally biased region" description="Acidic residues" evidence="1">
    <location>
        <begin position="50"/>
        <end position="61"/>
    </location>
</feature>
<gene>
    <name evidence="3" type="ORF">DLJ58_31085</name>
</gene>
<feature type="chain" id="PRO_5018224943" evidence="2">
    <location>
        <begin position="32"/>
        <end position="61"/>
    </location>
</feature>
<feature type="signal peptide" evidence="2">
    <location>
        <begin position="1"/>
        <end position="31"/>
    </location>
</feature>
<reference evidence="3 4" key="1">
    <citation type="submission" date="2018-05" db="EMBL/GenBank/DDBJ databases">
        <title>Micromonospora from Atacama Desert.</title>
        <authorList>
            <person name="Carro L."/>
            <person name="Goodfellow M."/>
            <person name="Klenk H.-P."/>
        </authorList>
    </citation>
    <scope>NUCLEOTIDE SEQUENCE [LARGE SCALE GENOMIC DNA]</scope>
    <source>
        <strain evidence="3 4">LB32</strain>
    </source>
</reference>
<dbReference type="EMBL" id="QGSY01000311">
    <property type="protein sequence ID" value="RQX02557.1"/>
    <property type="molecule type" value="Genomic_DNA"/>
</dbReference>
<evidence type="ECO:0000313" key="3">
    <source>
        <dbReference type="EMBL" id="RQX02557.1"/>
    </source>
</evidence>
<keyword evidence="2" id="KW-0732">Signal</keyword>
<accession>A0A3N9X858</accession>
<feature type="region of interest" description="Disordered" evidence="1">
    <location>
        <begin position="36"/>
        <end position="61"/>
    </location>
</feature>
<evidence type="ECO:0000256" key="2">
    <source>
        <dbReference type="SAM" id="SignalP"/>
    </source>
</evidence>
<protein>
    <submittedName>
        <fullName evidence="3">Uncharacterized protein</fullName>
    </submittedName>
</protein>
<evidence type="ECO:0000313" key="4">
    <source>
        <dbReference type="Proteomes" id="UP000266889"/>
    </source>
</evidence>
<sequence>MLSRAATTRRVLAGLGLTLLLVVSAAPPAAAALRADPGAGCPPDQPDCSVWDDEPGDPGDP</sequence>
<evidence type="ECO:0000256" key="1">
    <source>
        <dbReference type="SAM" id="MobiDB-lite"/>
    </source>
</evidence>
<dbReference type="AlphaFoldDB" id="A0A3N9X858"/>